<dbReference type="RefSeq" id="XP_014156662.1">
    <property type="nucleotide sequence ID" value="XM_014301187.1"/>
</dbReference>
<dbReference type="EMBL" id="KQ241895">
    <property type="protein sequence ID" value="KNC82760.1"/>
    <property type="molecule type" value="Genomic_DNA"/>
</dbReference>
<keyword evidence="2" id="KW-1185">Reference proteome</keyword>
<dbReference type="Proteomes" id="UP000054560">
    <property type="component" value="Unassembled WGS sequence"/>
</dbReference>
<organism evidence="1 2">
    <name type="scientific">Sphaeroforma arctica JP610</name>
    <dbReference type="NCBI Taxonomy" id="667725"/>
    <lineage>
        <taxon>Eukaryota</taxon>
        <taxon>Ichthyosporea</taxon>
        <taxon>Ichthyophonida</taxon>
        <taxon>Sphaeroforma</taxon>
    </lineage>
</organism>
<dbReference type="GeneID" id="25905464"/>
<feature type="non-terminal residue" evidence="1">
    <location>
        <position position="181"/>
    </location>
</feature>
<name>A0A0L0G104_9EUKA</name>
<dbReference type="AlphaFoldDB" id="A0A0L0G104"/>
<accession>A0A0L0G104</accession>
<evidence type="ECO:0000313" key="1">
    <source>
        <dbReference type="EMBL" id="KNC82760.1"/>
    </source>
</evidence>
<sequence>MSHCHNIHGHVNMQSTSRRWRFYTPAMLDALNELLKEIQAVLRFALIDRRYNFLLMDTFMYKCLGVLGTQDPNLYMDMGFQIHVQVYRGRQKYTVEDTFEWYASTGCIGRYQNIHKTDFNEHLPSRQCSCSIIAGQIIRRRRLSRPHCTTRHTYSLSSYLENILSERQEVGKILKDISATM</sequence>
<reference evidence="1 2" key="1">
    <citation type="submission" date="2011-02" db="EMBL/GenBank/DDBJ databases">
        <title>The Genome Sequence of Sphaeroforma arctica JP610.</title>
        <authorList>
            <consortium name="The Broad Institute Genome Sequencing Platform"/>
            <person name="Russ C."/>
            <person name="Cuomo C."/>
            <person name="Young S.K."/>
            <person name="Zeng Q."/>
            <person name="Gargeya S."/>
            <person name="Alvarado L."/>
            <person name="Berlin A."/>
            <person name="Chapman S.B."/>
            <person name="Chen Z."/>
            <person name="Freedman E."/>
            <person name="Gellesch M."/>
            <person name="Goldberg J."/>
            <person name="Griggs A."/>
            <person name="Gujja S."/>
            <person name="Heilman E."/>
            <person name="Heiman D."/>
            <person name="Howarth C."/>
            <person name="Mehta T."/>
            <person name="Neiman D."/>
            <person name="Pearson M."/>
            <person name="Roberts A."/>
            <person name="Saif S."/>
            <person name="Shea T."/>
            <person name="Shenoy N."/>
            <person name="Sisk P."/>
            <person name="Stolte C."/>
            <person name="Sykes S."/>
            <person name="White J."/>
            <person name="Yandava C."/>
            <person name="Burger G."/>
            <person name="Gray M.W."/>
            <person name="Holland P.W.H."/>
            <person name="King N."/>
            <person name="Lang F.B.F."/>
            <person name="Roger A.J."/>
            <person name="Ruiz-Trillo I."/>
            <person name="Haas B."/>
            <person name="Nusbaum C."/>
            <person name="Birren B."/>
        </authorList>
    </citation>
    <scope>NUCLEOTIDE SEQUENCE [LARGE SCALE GENOMIC DNA]</scope>
    <source>
        <strain evidence="1 2">JP610</strain>
    </source>
</reference>
<proteinExistence type="predicted"/>
<gene>
    <name evidence="1" type="ORF">SARC_04960</name>
</gene>
<evidence type="ECO:0000313" key="2">
    <source>
        <dbReference type="Proteomes" id="UP000054560"/>
    </source>
</evidence>
<protein>
    <submittedName>
        <fullName evidence="1">Uncharacterized protein</fullName>
    </submittedName>
</protein>